<dbReference type="RefSeq" id="WP_068807648.1">
    <property type="nucleotide sequence ID" value="NZ_CP158977.1"/>
</dbReference>
<evidence type="ECO:0000313" key="3">
    <source>
        <dbReference type="EMBL" id="OAD63505.1"/>
    </source>
</evidence>
<feature type="transmembrane region" description="Helical" evidence="1">
    <location>
        <begin position="140"/>
        <end position="161"/>
    </location>
</feature>
<reference evidence="3 4" key="1">
    <citation type="submission" date="2016-05" db="EMBL/GenBank/DDBJ databases">
        <title>Draft genome sequence of Pediococcus parvulus 2.6, a probiotic beta-glucan producer strain.</title>
        <authorList>
            <person name="Mohedano M.L."/>
            <person name="Perez-Ramos A."/>
            <person name="Duenas M.T."/>
            <person name="Lamontanara A."/>
            <person name="Orru L."/>
            <person name="Spano G."/>
            <person name="Capozzi V."/>
            <person name="Lopez P."/>
        </authorList>
    </citation>
    <scope>NUCLEOTIDE SEQUENCE [LARGE SCALE GENOMIC DNA]</scope>
    <source>
        <strain evidence="3 4">2.6</strain>
    </source>
</reference>
<dbReference type="EMBL" id="LXND01000069">
    <property type="protein sequence ID" value="OAD63505.1"/>
    <property type="molecule type" value="Genomic_DNA"/>
</dbReference>
<evidence type="ECO:0000313" key="4">
    <source>
        <dbReference type="Proteomes" id="UP000077280"/>
    </source>
</evidence>
<evidence type="ECO:0000256" key="1">
    <source>
        <dbReference type="SAM" id="Phobius"/>
    </source>
</evidence>
<sequence>MWTKLKQEFIYALCFLFAIFGLSLCQDNFQNVHPVGTKTIDQITVVQNRYGKITGYQGKTSDDKHIILTKNDYQAWAKSENLAITRTIYHRYDDRLAVKSLKVDWRSLPLFLGGSLLVTISYLIRLILKGIAHFKLGNPTVLYNLVHLDLLITVLLVLIGLTQWSYTNYFEPLAFDFFQSSTYTIPTKAKIVKKKQTNIKTRTRYGQASYTTNNLTLKFQNDLGIDQRVIRDVPTYFYNQQKVGNSMTVLPYANNSGGIKISSVLVTLPNVLQFLLIAFDLILIWYLPNFFVNLWHTSKLTVNQSPPKKSKHPVFSGLLILLLVVCAIGQGFIQTRLTVSESTPNSIIQTHLTKSQNELKSGTEKNFSVPFYVSGPYLSIRNFSTFNSLSIQLV</sequence>
<reference evidence="2" key="2">
    <citation type="submission" date="2019-10" db="EMBL/GenBank/DDBJ databases">
        <title>Malate fermentation in French cider.</title>
        <authorList>
            <person name="Cousin F.J."/>
            <person name="Medina Fernandez S."/>
            <person name="Misery B."/>
            <person name="Laplace J.-M."/>
            <person name="Cretenet M."/>
        </authorList>
    </citation>
    <scope>NUCLEOTIDE SEQUENCE</scope>
    <source>
        <strain evidence="2">UCMA15901</strain>
    </source>
</reference>
<evidence type="ECO:0000313" key="5">
    <source>
        <dbReference type="Proteomes" id="UP001275867"/>
    </source>
</evidence>
<dbReference type="AlphaFoldDB" id="A0AAP5WD82"/>
<keyword evidence="1" id="KW-0472">Membrane</keyword>
<name>A0AAP5WD82_9LACO</name>
<protein>
    <submittedName>
        <fullName evidence="2">Uncharacterized protein</fullName>
    </submittedName>
</protein>
<keyword evidence="1" id="KW-0812">Transmembrane</keyword>
<keyword evidence="1" id="KW-1133">Transmembrane helix</keyword>
<organism evidence="2 5">
    <name type="scientific">Pediococcus parvulus</name>
    <dbReference type="NCBI Taxonomy" id="54062"/>
    <lineage>
        <taxon>Bacteria</taxon>
        <taxon>Bacillati</taxon>
        <taxon>Bacillota</taxon>
        <taxon>Bacilli</taxon>
        <taxon>Lactobacillales</taxon>
        <taxon>Lactobacillaceae</taxon>
        <taxon>Pediococcus</taxon>
    </lineage>
</organism>
<evidence type="ECO:0000313" key="2">
    <source>
        <dbReference type="EMBL" id="MDV7694101.1"/>
    </source>
</evidence>
<keyword evidence="4" id="KW-1185">Reference proteome</keyword>
<dbReference type="Proteomes" id="UP000077280">
    <property type="component" value="Unassembled WGS sequence"/>
</dbReference>
<dbReference type="EMBL" id="WERX01000010">
    <property type="protein sequence ID" value="MDV7694101.1"/>
    <property type="molecule type" value="Genomic_DNA"/>
</dbReference>
<feature type="transmembrane region" description="Helical" evidence="1">
    <location>
        <begin position="313"/>
        <end position="333"/>
    </location>
</feature>
<accession>A0AAP5WD82</accession>
<feature type="transmembrane region" description="Helical" evidence="1">
    <location>
        <begin position="271"/>
        <end position="292"/>
    </location>
</feature>
<gene>
    <name evidence="3" type="ORF">A7K95_09215</name>
    <name evidence="2" type="ORF">GA842_04215</name>
</gene>
<comment type="caution">
    <text evidence="2">The sequence shown here is derived from an EMBL/GenBank/DDBJ whole genome shotgun (WGS) entry which is preliminary data.</text>
</comment>
<proteinExistence type="predicted"/>
<feature type="transmembrane region" description="Helical" evidence="1">
    <location>
        <begin position="108"/>
        <end position="128"/>
    </location>
</feature>
<dbReference type="Proteomes" id="UP001275867">
    <property type="component" value="Unassembled WGS sequence"/>
</dbReference>